<organism evidence="1 3">
    <name type="scientific">Triplophysa tibetana</name>
    <dbReference type="NCBI Taxonomy" id="1572043"/>
    <lineage>
        <taxon>Eukaryota</taxon>
        <taxon>Metazoa</taxon>
        <taxon>Chordata</taxon>
        <taxon>Craniata</taxon>
        <taxon>Vertebrata</taxon>
        <taxon>Euteleostomi</taxon>
        <taxon>Actinopterygii</taxon>
        <taxon>Neopterygii</taxon>
        <taxon>Teleostei</taxon>
        <taxon>Ostariophysi</taxon>
        <taxon>Cypriniformes</taxon>
        <taxon>Nemacheilidae</taxon>
        <taxon>Triplophysa</taxon>
    </lineage>
</organism>
<accession>A0A5A9NRE8</accession>
<evidence type="ECO:0000313" key="3">
    <source>
        <dbReference type="Proteomes" id="UP000324632"/>
    </source>
</evidence>
<dbReference type="Proteomes" id="UP000324632">
    <property type="component" value="Chromosome 5"/>
</dbReference>
<dbReference type="EMBL" id="SOYY01000005">
    <property type="protein sequence ID" value="KAA0721381.1"/>
    <property type="molecule type" value="Genomic_DNA"/>
</dbReference>
<proteinExistence type="predicted"/>
<evidence type="ECO:0000313" key="2">
    <source>
        <dbReference type="EMBL" id="KAA0721381.1"/>
    </source>
</evidence>
<dbReference type="PANTHER" id="PTHR31912">
    <property type="entry name" value="IP13529P"/>
    <property type="match status" value="1"/>
</dbReference>
<dbReference type="EMBL" id="SOYY01000014">
    <property type="protein sequence ID" value="KAA0712542.1"/>
    <property type="molecule type" value="Genomic_DNA"/>
</dbReference>
<keyword evidence="3" id="KW-1185">Reference proteome</keyword>
<name>A0A5A9NRE8_9TELE</name>
<dbReference type="AlphaFoldDB" id="A0A5A9NRE8"/>
<sequence>MNIHLIALFHAQDLKKYGFDPILDPLIHDIKVLETDGIELPISTSRVYGTICQIVGDNLGMHSILGFTESFSGHYFCRLCLTEKADAQFIYNEDDVRVILRDRTTYEQHCSELETDPQLKSTHGLKRHSTLNSLQYFHVCHNYSLDVMHDLLEGVAQFEMKLLFGYLSEKFVTQCELLSRIYSYDYGYLERKNRPTKVNLEHSGNSIGLNSIQALCLIKNIPLLFGDVVPLGDKHWHLLLLLLQILDLVLSPSISEGMTVLLKYLIIEHHELFKELYPHKNLLPKHHFMIHYPACIRKIGPLVHMWCMRFEAKHKVFKNTLKNFKNITKSLAKRHQMSIGYLWETTPLTQIECGPMKTVCWDDIVDGKKFAEVLQNSTETVMHSMNWVKIDGTEYRQHLIVCNKKILFINSTVYFVVDKLFTEHFSEHHHAFKVQRNYGLSELIKANALRFYRPFDLQCPYGSDGEYIVPSFLLV</sequence>
<gene>
    <name evidence="1" type="ORF">E1301_Tti019062</name>
    <name evidence="2" type="ORF">E1301_Tti022308</name>
</gene>
<comment type="caution">
    <text evidence="1">The sequence shown here is derived from an EMBL/GenBank/DDBJ whole genome shotgun (WGS) entry which is preliminary data.</text>
</comment>
<evidence type="ECO:0000313" key="1">
    <source>
        <dbReference type="EMBL" id="KAA0712542.1"/>
    </source>
</evidence>
<reference evidence="1 3" key="1">
    <citation type="journal article" date="2019" name="Mol. Ecol. Resour.">
        <title>Chromosome-level genome assembly of Triplophysa tibetana, a fish adapted to the harsh high-altitude environment of the Tibetan Plateau.</title>
        <authorList>
            <person name="Yang X."/>
            <person name="Liu H."/>
            <person name="Ma Z."/>
            <person name="Zou Y."/>
            <person name="Zou M."/>
            <person name="Mao Y."/>
            <person name="Li X."/>
            <person name="Wang H."/>
            <person name="Chen T."/>
            <person name="Wang W."/>
            <person name="Yang R."/>
        </authorList>
    </citation>
    <scope>NUCLEOTIDE SEQUENCE [LARGE SCALE GENOMIC DNA]</scope>
    <source>
        <strain evidence="1">TTIB1903HZAU</strain>
        <tissue evidence="1">Muscle</tissue>
    </source>
</reference>
<dbReference type="PANTHER" id="PTHR31912:SF34">
    <property type="entry name" value="NOTOCHORD-RELATED PROTEIN"/>
    <property type="match status" value="1"/>
</dbReference>
<protein>
    <submittedName>
        <fullName evidence="1">Uncharacterized protein</fullName>
    </submittedName>
</protein>
<dbReference type="Proteomes" id="UP000324632">
    <property type="component" value="Chromosome 14"/>
</dbReference>